<accession>A0A4V0P210</accession>
<dbReference type="InterPro" id="IPR001680">
    <property type="entry name" value="WD40_rpt"/>
</dbReference>
<reference evidence="5 6" key="1">
    <citation type="submission" date="2018-12" db="EMBL/GenBank/DDBJ databases">
        <title>Rubrispira sanarue gen. nov., sp., nov., a member of the order Silvanigrellales, isolated from a brackish lake in Hamamatsu Japan.</title>
        <authorList>
            <person name="Maejima Y."/>
            <person name="Iino T."/>
            <person name="Muraguchi Y."/>
            <person name="Fukuda K."/>
            <person name="Nojiri H."/>
            <person name="Ohkuma M."/>
            <person name="Moriuchi R."/>
            <person name="Dohra H."/>
            <person name="Kimbara K."/>
            <person name="Shintani M."/>
        </authorList>
    </citation>
    <scope>NUCLEOTIDE SEQUENCE [LARGE SCALE GENOMIC DNA]</scope>
    <source>
        <strain evidence="5 6">RF1110005</strain>
    </source>
</reference>
<dbReference type="SUPFAM" id="SSF69304">
    <property type="entry name" value="Tricorn protease N-terminal domain"/>
    <property type="match status" value="1"/>
</dbReference>
<dbReference type="GO" id="GO:0015031">
    <property type="term" value="P:protein transport"/>
    <property type="evidence" value="ECO:0007669"/>
    <property type="project" value="InterPro"/>
</dbReference>
<evidence type="ECO:0000313" key="5">
    <source>
        <dbReference type="EMBL" id="BBH51597.1"/>
    </source>
</evidence>
<feature type="repeat" description="WD" evidence="2">
    <location>
        <begin position="389"/>
        <end position="410"/>
    </location>
</feature>
<feature type="signal peptide" evidence="3">
    <location>
        <begin position="1"/>
        <end position="25"/>
    </location>
</feature>
<dbReference type="PROSITE" id="PS50082">
    <property type="entry name" value="WD_REPEATS_2"/>
    <property type="match status" value="1"/>
</dbReference>
<sequence>MKLKFKNIYLISFITILNIFPKSFAAESLISNSNQISKSDDSLEGLKNNSTDYTKNDDSVDELKLDNTIDVGSPGVKKIRMAIPLFAITDKSIPINNNELNEYSKRLTSIFNFTNWFEFIPQDSMQTTQSVALQPFQISQWKALKAEFVILGKFTKAKNPSRYNLELRLYDIKLQAQLIGKSYSNLSAKSTDLALRRFADVSVAALTGTPGPFMSQIVFVGKKDQNSNGQIFIADFDGGNLKQITEDKAVHISPNWSRDGTKIIYTSFKSGKPDIYIYNLLTKQETRAISGSGNSSGANWSPDGNLIAFSASTMDGSTHIFTTNKFGGNKKPFISTSAIEVEPAFSPNGKSIAYTSTKYGKPMIFVKDLSSGNTTRLTYAGWYNASACWSPDSKSIVFASYDRDINLWDLFKIGSNGSGIERLTLSQGDNEKPSFSPDGRFILFQSDRSSKGTRLGIHKLFYMSKDGSYQKSLNIPIYESKQASWGPRITQFEDE</sequence>
<dbReference type="InterPro" id="IPR011042">
    <property type="entry name" value="6-blade_b-propeller_TolB-like"/>
</dbReference>
<dbReference type="GO" id="GO:0042597">
    <property type="term" value="C:periplasmic space"/>
    <property type="evidence" value="ECO:0007669"/>
    <property type="project" value="InterPro"/>
</dbReference>
<proteinExistence type="inferred from homology"/>
<keyword evidence="2" id="KW-0853">WD repeat</keyword>
<dbReference type="PANTHER" id="PTHR36842">
    <property type="entry name" value="PROTEIN TOLB HOMOLOG"/>
    <property type="match status" value="1"/>
</dbReference>
<protein>
    <submittedName>
        <fullName evidence="5">Tol-Pal system beta propeller repeat protein TolB</fullName>
    </submittedName>
</protein>
<dbReference type="Gene3D" id="3.40.50.10070">
    <property type="entry name" value="TolB, N-terminal domain"/>
    <property type="match status" value="1"/>
</dbReference>
<dbReference type="Gene3D" id="2.120.10.30">
    <property type="entry name" value="TolB, C-terminal domain"/>
    <property type="match status" value="1"/>
</dbReference>
<evidence type="ECO:0000256" key="2">
    <source>
        <dbReference type="PROSITE-ProRule" id="PRU00221"/>
    </source>
</evidence>
<name>A0A4V0P210_FLUSA</name>
<organism evidence="5 6">
    <name type="scientific">Fluviispira sanaruensis</name>
    <dbReference type="NCBI Taxonomy" id="2493639"/>
    <lineage>
        <taxon>Bacteria</taxon>
        <taxon>Pseudomonadati</taxon>
        <taxon>Bdellovibrionota</taxon>
        <taxon>Oligoflexia</taxon>
        <taxon>Silvanigrellales</taxon>
        <taxon>Silvanigrellaceae</taxon>
        <taxon>Fluviispira</taxon>
    </lineage>
</organism>
<dbReference type="SUPFAM" id="SSF52964">
    <property type="entry name" value="TolB, N-terminal domain"/>
    <property type="match status" value="1"/>
</dbReference>
<keyword evidence="6" id="KW-1185">Reference proteome</keyword>
<dbReference type="EMBL" id="AP019368">
    <property type="protein sequence ID" value="BBH51597.1"/>
    <property type="molecule type" value="Genomic_DNA"/>
</dbReference>
<dbReference type="InterPro" id="IPR007195">
    <property type="entry name" value="TolB_N"/>
</dbReference>
<gene>
    <name evidence="5" type="primary">tolB</name>
    <name evidence="5" type="ORF">JCM31447_00110</name>
</gene>
<dbReference type="RefSeq" id="WP_130605301.1">
    <property type="nucleotide sequence ID" value="NZ_AP019368.1"/>
</dbReference>
<keyword evidence="3" id="KW-0732">Signal</keyword>
<evidence type="ECO:0000256" key="3">
    <source>
        <dbReference type="SAM" id="SignalP"/>
    </source>
</evidence>
<dbReference type="Pfam" id="PF04052">
    <property type="entry name" value="TolB_N"/>
    <property type="match status" value="1"/>
</dbReference>
<dbReference type="InterPro" id="IPR011659">
    <property type="entry name" value="WD40"/>
</dbReference>
<feature type="domain" description="TolB N-terminal" evidence="4">
    <location>
        <begin position="68"/>
        <end position="177"/>
    </location>
</feature>
<evidence type="ECO:0000259" key="4">
    <source>
        <dbReference type="Pfam" id="PF04052"/>
    </source>
</evidence>
<comment type="similarity">
    <text evidence="1">Belongs to the TolB family.</text>
</comment>
<evidence type="ECO:0000256" key="1">
    <source>
        <dbReference type="ARBA" id="ARBA00009820"/>
    </source>
</evidence>
<dbReference type="OrthoDB" id="5287957at2"/>
<evidence type="ECO:0000313" key="6">
    <source>
        <dbReference type="Proteomes" id="UP000291236"/>
    </source>
</evidence>
<dbReference type="Proteomes" id="UP000291236">
    <property type="component" value="Chromosome"/>
</dbReference>
<dbReference type="PANTHER" id="PTHR36842:SF1">
    <property type="entry name" value="PROTEIN TOLB"/>
    <property type="match status" value="1"/>
</dbReference>
<feature type="chain" id="PRO_5020452220" evidence="3">
    <location>
        <begin position="26"/>
        <end position="495"/>
    </location>
</feature>
<dbReference type="KEGG" id="sbf:JCM31447_00110"/>
<dbReference type="Gene3D" id="2.120.10.60">
    <property type="entry name" value="Tricorn protease N-terminal domain"/>
    <property type="match status" value="1"/>
</dbReference>
<dbReference type="AlphaFoldDB" id="A0A4V0P210"/>
<dbReference type="Pfam" id="PF07676">
    <property type="entry name" value="PD40"/>
    <property type="match status" value="5"/>
</dbReference>